<dbReference type="SUPFAM" id="SSF55979">
    <property type="entry name" value="DNA clamp"/>
    <property type="match status" value="1"/>
</dbReference>
<dbReference type="GO" id="GO:0003887">
    <property type="term" value="F:DNA-directed DNA polymerase activity"/>
    <property type="evidence" value="ECO:0007669"/>
    <property type="project" value="UniProtKB-KW"/>
</dbReference>
<dbReference type="Gene3D" id="3.10.150.10">
    <property type="entry name" value="DNA Polymerase III, subunit A, domain 2"/>
    <property type="match status" value="1"/>
</dbReference>
<evidence type="ECO:0000259" key="12">
    <source>
        <dbReference type="Pfam" id="PF02767"/>
    </source>
</evidence>
<dbReference type="PANTHER" id="PTHR30478">
    <property type="entry name" value="DNA POLYMERASE III SUBUNIT BETA"/>
    <property type="match status" value="1"/>
</dbReference>
<dbReference type="GO" id="GO:0006271">
    <property type="term" value="P:DNA strand elongation involved in DNA replication"/>
    <property type="evidence" value="ECO:0007669"/>
    <property type="project" value="TreeGrafter"/>
</dbReference>
<dbReference type="GO" id="GO:0003677">
    <property type="term" value="F:DNA binding"/>
    <property type="evidence" value="ECO:0007669"/>
    <property type="project" value="UniProtKB-KW"/>
</dbReference>
<dbReference type="EMBL" id="QRZF01000002">
    <property type="protein sequence ID" value="RGV57256.1"/>
    <property type="molecule type" value="Genomic_DNA"/>
</dbReference>
<accession>A0A412YIJ6</accession>
<evidence type="ECO:0000256" key="10">
    <source>
        <dbReference type="ARBA" id="ARBA00030988"/>
    </source>
</evidence>
<dbReference type="PANTHER" id="PTHR30478:SF0">
    <property type="entry name" value="BETA SLIDING CLAMP"/>
    <property type="match status" value="1"/>
</dbReference>
<gene>
    <name evidence="13" type="ORF">DWW10_04185</name>
</gene>
<dbReference type="InterPro" id="IPR046938">
    <property type="entry name" value="DNA_clamp_sf"/>
</dbReference>
<evidence type="ECO:0000256" key="5">
    <source>
        <dbReference type="ARBA" id="ARBA00022679"/>
    </source>
</evidence>
<feature type="domain" description="DNA polymerase III beta sliding clamp central" evidence="12">
    <location>
        <begin position="23"/>
        <end position="129"/>
    </location>
</feature>
<evidence type="ECO:0000256" key="9">
    <source>
        <dbReference type="ARBA" id="ARBA00023125"/>
    </source>
</evidence>
<comment type="subcellular location">
    <subcellularLocation>
        <location evidence="1">Cytoplasm</location>
    </subcellularLocation>
</comment>
<comment type="caution">
    <text evidence="13">The sequence shown here is derived from an EMBL/GenBank/DDBJ whole genome shotgun (WGS) entry which is preliminary data.</text>
</comment>
<protein>
    <recommendedName>
        <fullName evidence="3">Beta sliding clamp</fullName>
    </recommendedName>
    <alternativeName>
        <fullName evidence="11">Beta-clamp processivity factor</fullName>
    </alternativeName>
    <alternativeName>
        <fullName evidence="10">DNA polymerase III beta sliding clamp subunit</fullName>
    </alternativeName>
</protein>
<evidence type="ECO:0000256" key="7">
    <source>
        <dbReference type="ARBA" id="ARBA00022705"/>
    </source>
</evidence>
<evidence type="ECO:0000256" key="3">
    <source>
        <dbReference type="ARBA" id="ARBA00021035"/>
    </source>
</evidence>
<reference evidence="13 14" key="1">
    <citation type="submission" date="2018-08" db="EMBL/GenBank/DDBJ databases">
        <title>A genome reference for cultivated species of the human gut microbiota.</title>
        <authorList>
            <person name="Zou Y."/>
            <person name="Xue W."/>
            <person name="Luo G."/>
        </authorList>
    </citation>
    <scope>NUCLEOTIDE SEQUENCE [LARGE SCALE GENOMIC DNA]</scope>
    <source>
        <strain evidence="13 14">AF14-32</strain>
    </source>
</reference>
<evidence type="ECO:0000256" key="4">
    <source>
        <dbReference type="ARBA" id="ARBA00022490"/>
    </source>
</evidence>
<keyword evidence="4" id="KW-0963">Cytoplasm</keyword>
<dbReference type="Proteomes" id="UP000283850">
    <property type="component" value="Unassembled WGS sequence"/>
</dbReference>
<proteinExistence type="inferred from homology"/>
<dbReference type="GO" id="GO:0005737">
    <property type="term" value="C:cytoplasm"/>
    <property type="evidence" value="ECO:0007669"/>
    <property type="project" value="UniProtKB-SubCell"/>
</dbReference>
<evidence type="ECO:0000256" key="11">
    <source>
        <dbReference type="ARBA" id="ARBA00033276"/>
    </source>
</evidence>
<dbReference type="Pfam" id="PF02767">
    <property type="entry name" value="DNA_pol3_beta_2"/>
    <property type="match status" value="1"/>
</dbReference>
<keyword evidence="7" id="KW-0235">DNA replication</keyword>
<dbReference type="InterPro" id="IPR001001">
    <property type="entry name" value="DNA_polIII_beta"/>
</dbReference>
<name>A0A412YIJ6_9BACE</name>
<evidence type="ECO:0000313" key="13">
    <source>
        <dbReference type="EMBL" id="RGV57256.1"/>
    </source>
</evidence>
<comment type="similarity">
    <text evidence="2">Belongs to the beta sliding clamp family.</text>
</comment>
<organism evidence="13 14">
    <name type="scientific">Bacteroides intestinalis</name>
    <dbReference type="NCBI Taxonomy" id="329854"/>
    <lineage>
        <taxon>Bacteria</taxon>
        <taxon>Pseudomonadati</taxon>
        <taxon>Bacteroidota</taxon>
        <taxon>Bacteroidia</taxon>
        <taxon>Bacteroidales</taxon>
        <taxon>Bacteroidaceae</taxon>
        <taxon>Bacteroides</taxon>
    </lineage>
</organism>
<dbReference type="InterPro" id="IPR022637">
    <property type="entry name" value="DNA_polIII_beta_cen"/>
</dbReference>
<evidence type="ECO:0000256" key="2">
    <source>
        <dbReference type="ARBA" id="ARBA00010752"/>
    </source>
</evidence>
<keyword evidence="9" id="KW-0238">DNA-binding</keyword>
<sequence>MISTDEYTIPSSLDNIEEVLIEAITLNTAIAQSMFAVGNDELRPITSGIYITTKEKTFQCTASDGHKLVRNTYKLETPIKNLNFVLPTKAAKLIKSLTDKVTTPVTINHNGREAMFIFENDTLRYRLLEENARTITLSFHTETTIRQL</sequence>
<evidence type="ECO:0000256" key="1">
    <source>
        <dbReference type="ARBA" id="ARBA00004496"/>
    </source>
</evidence>
<dbReference type="AlphaFoldDB" id="A0A412YIJ6"/>
<keyword evidence="5" id="KW-0808">Transferase</keyword>
<keyword evidence="8" id="KW-0239">DNA-directed DNA polymerase</keyword>
<keyword evidence="6" id="KW-0548">Nucleotidyltransferase</keyword>
<evidence type="ECO:0000256" key="8">
    <source>
        <dbReference type="ARBA" id="ARBA00022932"/>
    </source>
</evidence>
<evidence type="ECO:0000313" key="14">
    <source>
        <dbReference type="Proteomes" id="UP000283850"/>
    </source>
</evidence>
<dbReference type="GO" id="GO:0009360">
    <property type="term" value="C:DNA polymerase III complex"/>
    <property type="evidence" value="ECO:0007669"/>
    <property type="project" value="InterPro"/>
</dbReference>
<dbReference type="GO" id="GO:0008408">
    <property type="term" value="F:3'-5' exonuclease activity"/>
    <property type="evidence" value="ECO:0007669"/>
    <property type="project" value="InterPro"/>
</dbReference>
<evidence type="ECO:0000256" key="6">
    <source>
        <dbReference type="ARBA" id="ARBA00022695"/>
    </source>
</evidence>